<dbReference type="EMBL" id="QGKY02002305">
    <property type="protein sequence ID" value="KAF2530791.1"/>
    <property type="molecule type" value="Genomic_DNA"/>
</dbReference>
<gene>
    <name evidence="3" type="ORF">F2Q70_00031474</name>
</gene>
<dbReference type="Pfam" id="PF01535">
    <property type="entry name" value="PPR"/>
    <property type="match status" value="6"/>
</dbReference>
<proteinExistence type="predicted"/>
<keyword evidence="1" id="KW-0677">Repeat</keyword>
<dbReference type="InterPro" id="IPR046848">
    <property type="entry name" value="E_motif"/>
</dbReference>
<reference evidence="3" key="1">
    <citation type="submission" date="2019-12" db="EMBL/GenBank/DDBJ databases">
        <title>Genome sequencing and annotation of Brassica cretica.</title>
        <authorList>
            <person name="Studholme D.J."/>
            <person name="Sarris P.F."/>
        </authorList>
    </citation>
    <scope>NUCLEOTIDE SEQUENCE</scope>
    <source>
        <strain evidence="3">PFS-102/07</strain>
        <tissue evidence="3">Leaf</tissue>
    </source>
</reference>
<name>A0A8S9FCH2_BRACR</name>
<feature type="repeat" description="PPR" evidence="2">
    <location>
        <begin position="127"/>
        <end position="161"/>
    </location>
</feature>
<sequence>MRGAIFRRFRIRALSFPCFASHVVSGNRHKSFSAATKLRNHEVLICNYLCNRRLDEAREVFNKVPSPHRCCLIELDVECGDTDTAVKLFDEMPEKSVVSWTAMLNGFLRSAKVEQAEGLFYQMLVKDTAAWNAMVHGYLQFGRVDDALELFEKMPRKNVISWTTMICGLDQNERSGEALVLFKNMMSCCVKATSRTFTCVVPACANAFHTGRQVHGFIIKLGFLYEEYVSAWLITFYANCKRPEDSRKMFDEKAHDQVAVWTALLSGYRLYKKHEDALSVFLEMLRNSILPNQSTFASGLNSCSALGTLDWVKERHGVAVKLGLGTDAFINLEEEHCLVEFYYSWLRGKWAFVIYGQMIRFNREPDEITFTGLLSAGFYRKEERFSITCQEDQIVSIERFNTTLVWLDILGRSGKLKEAQELIEGMLVKPNEMVRLALLGVCRMHSDVDRAEKAAASFFKLDSKSSAVYVLLSNTYASAGRWSNVSKLRIKMKQKGIMKKPGSSWVVFKGKKHEFFSGDRPQSLRISEKLEFLKEKLKELGYVPDY</sequence>
<dbReference type="PANTHER" id="PTHR47926">
    <property type="entry name" value="PENTATRICOPEPTIDE REPEAT-CONTAINING PROTEIN"/>
    <property type="match status" value="1"/>
</dbReference>
<dbReference type="InterPro" id="IPR046960">
    <property type="entry name" value="PPR_At4g14850-like_plant"/>
</dbReference>
<evidence type="ECO:0000256" key="1">
    <source>
        <dbReference type="ARBA" id="ARBA00022737"/>
    </source>
</evidence>
<dbReference type="GO" id="GO:0003723">
    <property type="term" value="F:RNA binding"/>
    <property type="evidence" value="ECO:0007669"/>
    <property type="project" value="InterPro"/>
</dbReference>
<dbReference type="GO" id="GO:0099402">
    <property type="term" value="P:plant organ development"/>
    <property type="evidence" value="ECO:0007669"/>
    <property type="project" value="UniProtKB-ARBA"/>
</dbReference>
<dbReference type="InterPro" id="IPR002885">
    <property type="entry name" value="PPR_rpt"/>
</dbReference>
<evidence type="ECO:0000313" key="3">
    <source>
        <dbReference type="EMBL" id="KAF2530791.1"/>
    </source>
</evidence>
<dbReference type="FunFam" id="1.25.40.10:FF:000158">
    <property type="entry name" value="pentatricopeptide repeat-containing protein At2g33680"/>
    <property type="match status" value="1"/>
</dbReference>
<feature type="repeat" description="PPR" evidence="2">
    <location>
        <begin position="96"/>
        <end position="126"/>
    </location>
</feature>
<feature type="repeat" description="PPR" evidence="2">
    <location>
        <begin position="257"/>
        <end position="291"/>
    </location>
</feature>
<dbReference type="Gene3D" id="1.25.40.10">
    <property type="entry name" value="Tetratricopeptide repeat domain"/>
    <property type="match status" value="4"/>
</dbReference>
<dbReference type="PROSITE" id="PS51375">
    <property type="entry name" value="PPR"/>
    <property type="match status" value="3"/>
</dbReference>
<protein>
    <recommendedName>
        <fullName evidence="4">Smr domain-containing protein</fullName>
    </recommendedName>
</protein>
<dbReference type="AlphaFoldDB" id="A0A8S9FCH2"/>
<accession>A0A8S9FCH2</accession>
<evidence type="ECO:0008006" key="4">
    <source>
        <dbReference type="Google" id="ProtNLM"/>
    </source>
</evidence>
<dbReference type="GO" id="GO:0009451">
    <property type="term" value="P:RNA modification"/>
    <property type="evidence" value="ECO:0007669"/>
    <property type="project" value="InterPro"/>
</dbReference>
<comment type="caution">
    <text evidence="3">The sequence shown here is derived from an EMBL/GenBank/DDBJ whole genome shotgun (WGS) entry which is preliminary data.</text>
</comment>
<dbReference type="Pfam" id="PF20431">
    <property type="entry name" value="E_motif"/>
    <property type="match status" value="1"/>
</dbReference>
<dbReference type="NCBIfam" id="TIGR00756">
    <property type="entry name" value="PPR"/>
    <property type="match status" value="3"/>
</dbReference>
<organism evidence="3">
    <name type="scientific">Brassica cretica</name>
    <name type="common">Mustard</name>
    <dbReference type="NCBI Taxonomy" id="69181"/>
    <lineage>
        <taxon>Eukaryota</taxon>
        <taxon>Viridiplantae</taxon>
        <taxon>Streptophyta</taxon>
        <taxon>Embryophyta</taxon>
        <taxon>Tracheophyta</taxon>
        <taxon>Spermatophyta</taxon>
        <taxon>Magnoliopsida</taxon>
        <taxon>eudicotyledons</taxon>
        <taxon>Gunneridae</taxon>
        <taxon>Pentapetalae</taxon>
        <taxon>rosids</taxon>
        <taxon>malvids</taxon>
        <taxon>Brassicales</taxon>
        <taxon>Brassicaceae</taxon>
        <taxon>Brassiceae</taxon>
        <taxon>Brassica</taxon>
    </lineage>
</organism>
<dbReference type="InterPro" id="IPR011990">
    <property type="entry name" value="TPR-like_helical_dom_sf"/>
</dbReference>
<evidence type="ECO:0000256" key="2">
    <source>
        <dbReference type="PROSITE-ProRule" id="PRU00708"/>
    </source>
</evidence>
<dbReference type="PANTHER" id="PTHR47926:SF468">
    <property type="entry name" value="PENTATRICOPEPTIDE REPEAT-CONTAINING PROTEIN"/>
    <property type="match status" value="1"/>
</dbReference>